<dbReference type="GO" id="GO:0005525">
    <property type="term" value="F:GTP binding"/>
    <property type="evidence" value="ECO:0007669"/>
    <property type="project" value="UniProtKB-KW"/>
</dbReference>
<comment type="caution">
    <text evidence="3">The sequence shown here is derived from an EMBL/GenBank/DDBJ whole genome shotgun (WGS) entry which is preliminary data.</text>
</comment>
<dbReference type="PANTHER" id="PTHR24072">
    <property type="entry name" value="RHO FAMILY GTPASE"/>
    <property type="match status" value="1"/>
</dbReference>
<dbReference type="Proteomes" id="UP001497497">
    <property type="component" value="Unassembled WGS sequence"/>
</dbReference>
<dbReference type="SMART" id="SM00175">
    <property type="entry name" value="RAB"/>
    <property type="match status" value="1"/>
</dbReference>
<evidence type="ECO:0000313" key="4">
    <source>
        <dbReference type="Proteomes" id="UP001497497"/>
    </source>
</evidence>
<name>A0AAV2H2F3_LYMST</name>
<sequence length="199" mass="21934">MSAAEHTIDVIILGEEGIGKTSLARTLTEGAFPVADSLFPLNVAFQVCCTNVETSLSAFDHVYHIRVHEPSDSASIKTTLNKAQCAYLCFDASCPATFNSVRQIWNRHVRNNKNNVILIIVGLKHDLACDAGTHQLLTSEGLQPITLEQGQMLSRDLKASGYVEVSSLRYMGIQTLKETTVFEFVANSNLKEKKRCTVM</sequence>
<dbReference type="SMART" id="SM00174">
    <property type="entry name" value="RHO"/>
    <property type="match status" value="1"/>
</dbReference>
<dbReference type="AlphaFoldDB" id="A0AAV2H2F3"/>
<accession>A0AAV2H2F3</accession>
<evidence type="ECO:0000313" key="3">
    <source>
        <dbReference type="EMBL" id="CAL1526957.1"/>
    </source>
</evidence>
<protein>
    <submittedName>
        <fullName evidence="3">Uncharacterized protein</fullName>
    </submittedName>
</protein>
<keyword evidence="2" id="KW-0342">GTP-binding</keyword>
<dbReference type="Gene3D" id="3.40.50.300">
    <property type="entry name" value="P-loop containing nucleotide triphosphate hydrolases"/>
    <property type="match status" value="1"/>
</dbReference>
<dbReference type="GO" id="GO:0007264">
    <property type="term" value="P:small GTPase-mediated signal transduction"/>
    <property type="evidence" value="ECO:0007669"/>
    <property type="project" value="InterPro"/>
</dbReference>
<dbReference type="InterPro" id="IPR027417">
    <property type="entry name" value="P-loop_NTPase"/>
</dbReference>
<keyword evidence="1" id="KW-0547">Nucleotide-binding</keyword>
<evidence type="ECO:0000256" key="2">
    <source>
        <dbReference type="ARBA" id="ARBA00023134"/>
    </source>
</evidence>
<dbReference type="Pfam" id="PF00071">
    <property type="entry name" value="Ras"/>
    <property type="match status" value="1"/>
</dbReference>
<keyword evidence="4" id="KW-1185">Reference proteome</keyword>
<proteinExistence type="predicted"/>
<organism evidence="3 4">
    <name type="scientific">Lymnaea stagnalis</name>
    <name type="common">Great pond snail</name>
    <name type="synonym">Helix stagnalis</name>
    <dbReference type="NCBI Taxonomy" id="6523"/>
    <lineage>
        <taxon>Eukaryota</taxon>
        <taxon>Metazoa</taxon>
        <taxon>Spiralia</taxon>
        <taxon>Lophotrochozoa</taxon>
        <taxon>Mollusca</taxon>
        <taxon>Gastropoda</taxon>
        <taxon>Heterobranchia</taxon>
        <taxon>Euthyneura</taxon>
        <taxon>Panpulmonata</taxon>
        <taxon>Hygrophila</taxon>
        <taxon>Lymnaeoidea</taxon>
        <taxon>Lymnaeidae</taxon>
        <taxon>Lymnaea</taxon>
    </lineage>
</organism>
<dbReference type="InterPro" id="IPR001806">
    <property type="entry name" value="Small_GTPase"/>
</dbReference>
<evidence type="ECO:0000256" key="1">
    <source>
        <dbReference type="ARBA" id="ARBA00022741"/>
    </source>
</evidence>
<dbReference type="SUPFAM" id="SSF52540">
    <property type="entry name" value="P-loop containing nucleoside triphosphate hydrolases"/>
    <property type="match status" value="1"/>
</dbReference>
<dbReference type="PROSITE" id="PS51419">
    <property type="entry name" value="RAB"/>
    <property type="match status" value="1"/>
</dbReference>
<dbReference type="InterPro" id="IPR003578">
    <property type="entry name" value="Small_GTPase_Rho"/>
</dbReference>
<dbReference type="GO" id="GO:0003924">
    <property type="term" value="F:GTPase activity"/>
    <property type="evidence" value="ECO:0007669"/>
    <property type="project" value="InterPro"/>
</dbReference>
<gene>
    <name evidence="3" type="ORF">GSLYS_00001134001</name>
</gene>
<dbReference type="EMBL" id="CAXITT010000010">
    <property type="protein sequence ID" value="CAL1526957.1"/>
    <property type="molecule type" value="Genomic_DNA"/>
</dbReference>
<reference evidence="3 4" key="1">
    <citation type="submission" date="2024-04" db="EMBL/GenBank/DDBJ databases">
        <authorList>
            <consortium name="Genoscope - CEA"/>
            <person name="William W."/>
        </authorList>
    </citation>
    <scope>NUCLEOTIDE SEQUENCE [LARGE SCALE GENOMIC DNA]</scope>
</reference>
<dbReference type="PRINTS" id="PR00449">
    <property type="entry name" value="RASTRNSFRMNG"/>
</dbReference>